<dbReference type="Pfam" id="PF01609">
    <property type="entry name" value="DDE_Tnp_1"/>
    <property type="match status" value="1"/>
</dbReference>
<proteinExistence type="predicted"/>
<keyword evidence="3" id="KW-1185">Reference proteome</keyword>
<comment type="caution">
    <text evidence="2">The sequence shown here is derived from an EMBL/GenBank/DDBJ whole genome shotgun (WGS) entry which is preliminary data.</text>
</comment>
<dbReference type="RefSeq" id="WP_322187855.1">
    <property type="nucleotide sequence ID" value="NZ_JAXLPB010000005.1"/>
</dbReference>
<protein>
    <submittedName>
        <fullName evidence="2">Transposase</fullName>
    </submittedName>
</protein>
<evidence type="ECO:0000313" key="3">
    <source>
        <dbReference type="Proteomes" id="UP001294412"/>
    </source>
</evidence>
<dbReference type="InterPro" id="IPR002559">
    <property type="entry name" value="Transposase_11"/>
</dbReference>
<dbReference type="Proteomes" id="UP001294412">
    <property type="component" value="Unassembled WGS sequence"/>
</dbReference>
<dbReference type="EMBL" id="JAXLPB010000005">
    <property type="protein sequence ID" value="MDY8110327.1"/>
    <property type="molecule type" value="Genomic_DNA"/>
</dbReference>
<sequence>MHEVGCFEPLQCRRFCWSDMRSAHGQAQLPNVLDRQNTGSKVWADTAYRSKKNEEWLDRNGFKSDIHRKKLKGKPMSERTSHANGRRSMIRSKVEHVFARQKGPMAAFIRTIGIVRAETKIGMVNLAYNLSRFVWHQGRGASA</sequence>
<feature type="domain" description="Transposase IS4-like" evidence="1">
    <location>
        <begin position="24"/>
        <end position="130"/>
    </location>
</feature>
<reference evidence="2 3" key="1">
    <citation type="submission" date="2023-12" db="EMBL/GenBank/DDBJ databases">
        <title>Description of Novel Strain Fulvimarina sp. 2208YS6-2-32 isolated from Uroteuthis (Photololigo) edulis.</title>
        <authorList>
            <person name="Park J.-S."/>
        </authorList>
    </citation>
    <scope>NUCLEOTIDE SEQUENCE [LARGE SCALE GENOMIC DNA]</scope>
    <source>
        <strain evidence="2 3">2208YS6-2-32</strain>
    </source>
</reference>
<name>A0ABU5I4L0_9HYPH</name>
<evidence type="ECO:0000313" key="2">
    <source>
        <dbReference type="EMBL" id="MDY8110327.1"/>
    </source>
</evidence>
<accession>A0ABU5I4L0</accession>
<organism evidence="2 3">
    <name type="scientific">Fulvimarina uroteuthidis</name>
    <dbReference type="NCBI Taxonomy" id="3098149"/>
    <lineage>
        <taxon>Bacteria</taxon>
        <taxon>Pseudomonadati</taxon>
        <taxon>Pseudomonadota</taxon>
        <taxon>Alphaproteobacteria</taxon>
        <taxon>Hyphomicrobiales</taxon>
        <taxon>Aurantimonadaceae</taxon>
        <taxon>Fulvimarina</taxon>
    </lineage>
</organism>
<evidence type="ECO:0000259" key="1">
    <source>
        <dbReference type="Pfam" id="PF01609"/>
    </source>
</evidence>
<gene>
    <name evidence="2" type="ORF">U0C82_14385</name>
</gene>